<dbReference type="GO" id="GO:0006506">
    <property type="term" value="P:GPI anchor biosynthetic process"/>
    <property type="evidence" value="ECO:0007669"/>
    <property type="project" value="UniProtKB-UniPathway"/>
</dbReference>
<evidence type="ECO:0000256" key="8">
    <source>
        <dbReference type="ARBA" id="ARBA00022989"/>
    </source>
</evidence>
<dbReference type="HOGENOM" id="CLU_1001700_0_0_1"/>
<keyword evidence="10" id="KW-0325">Glycoprotein</keyword>
<dbReference type="Proteomes" id="UP000001744">
    <property type="component" value="Unassembled WGS sequence"/>
</dbReference>
<evidence type="ECO:0000256" key="7">
    <source>
        <dbReference type="ARBA" id="ARBA00022824"/>
    </source>
</evidence>
<evidence type="ECO:0000256" key="11">
    <source>
        <dbReference type="RuleBase" id="RU366056"/>
    </source>
</evidence>
<comment type="function">
    <text evidence="11">Required for proper folding and/or the stability of a subset of proteins in the endoplasmic reticulum. Component of glycosylphosphatidylinositol-mannosyltransferase 1 which transfers the first of the 4 mannoses in the GPI-anchor precursors during GPI-anchor biosynthesis. Probably acts by stabilizing the mannosyltransferase GPI14.</text>
</comment>
<accession>B6K535</accession>
<evidence type="ECO:0000256" key="6">
    <source>
        <dbReference type="ARBA" id="ARBA00022692"/>
    </source>
</evidence>
<keyword evidence="9 11" id="KW-0472">Membrane</keyword>
<keyword evidence="14" id="KW-1185">Reference proteome</keyword>
<feature type="transmembrane region" description="Helical" evidence="11">
    <location>
        <begin position="249"/>
        <end position="269"/>
    </location>
</feature>
<keyword evidence="8 11" id="KW-1133">Transmembrane helix</keyword>
<dbReference type="VEuPathDB" id="FungiDB:SJAG_03801"/>
<dbReference type="STRING" id="402676.B6K535"/>
<evidence type="ECO:0000256" key="10">
    <source>
        <dbReference type="ARBA" id="ARBA00023180"/>
    </source>
</evidence>
<dbReference type="InterPro" id="IPR042322">
    <property type="entry name" value="Pbn1"/>
</dbReference>
<evidence type="ECO:0000256" key="9">
    <source>
        <dbReference type="ARBA" id="ARBA00023136"/>
    </source>
</evidence>
<dbReference type="RefSeq" id="XP_002174932.1">
    <property type="nucleotide sequence ID" value="XM_002174896.2"/>
</dbReference>
<keyword evidence="5 11" id="KW-0337">GPI-anchor biosynthesis</keyword>
<organism evidence="12 14">
    <name type="scientific">Schizosaccharomyces japonicus (strain yFS275 / FY16936)</name>
    <name type="common">Fission yeast</name>
    <dbReference type="NCBI Taxonomy" id="402676"/>
    <lineage>
        <taxon>Eukaryota</taxon>
        <taxon>Fungi</taxon>
        <taxon>Dikarya</taxon>
        <taxon>Ascomycota</taxon>
        <taxon>Taphrinomycotina</taxon>
        <taxon>Schizosaccharomycetes</taxon>
        <taxon>Schizosaccharomycetales</taxon>
        <taxon>Schizosaccharomycetaceae</taxon>
        <taxon>Schizosaccharomyces</taxon>
    </lineage>
</organism>
<keyword evidence="7 11" id="KW-0256">Endoplasmic reticulum</keyword>
<dbReference type="PANTHER" id="PTHR28533">
    <property type="entry name" value="PROTEIN PBN1"/>
    <property type="match status" value="1"/>
</dbReference>
<dbReference type="JaponicusDB" id="SJAG_03801">
    <property type="gene designation" value="pbn1"/>
</dbReference>
<protein>
    <recommendedName>
        <fullName evidence="4 11">Protein PBN1</fullName>
    </recommendedName>
</protein>
<dbReference type="GO" id="GO:0005789">
    <property type="term" value="C:endoplasmic reticulum membrane"/>
    <property type="evidence" value="ECO:0007669"/>
    <property type="project" value="UniProtKB-SubCell"/>
</dbReference>
<dbReference type="eggNOG" id="ENOG502QS8N">
    <property type="taxonomic scope" value="Eukaryota"/>
</dbReference>
<evidence type="ECO:0000256" key="3">
    <source>
        <dbReference type="ARBA" id="ARBA00010345"/>
    </source>
</evidence>
<keyword evidence="6 11" id="KW-0812">Transmembrane</keyword>
<comment type="pathway">
    <text evidence="2 11">Glycolipid biosynthesis; glycosylphosphatidylinositol-anchor biosynthesis.</text>
</comment>
<dbReference type="UniPathway" id="UPA00196"/>
<dbReference type="OrthoDB" id="5546453at2759"/>
<evidence type="ECO:0000256" key="5">
    <source>
        <dbReference type="ARBA" id="ARBA00022502"/>
    </source>
</evidence>
<evidence type="ECO:0000313" key="13">
    <source>
        <dbReference type="JaponicusDB" id="SJAG_03801"/>
    </source>
</evidence>
<evidence type="ECO:0000256" key="2">
    <source>
        <dbReference type="ARBA" id="ARBA00004687"/>
    </source>
</evidence>
<dbReference type="AlphaFoldDB" id="B6K535"/>
<gene>
    <name evidence="13" type="primary">pbn1</name>
    <name evidence="12" type="ORF">SJAG_03801</name>
</gene>
<dbReference type="GeneID" id="7050443"/>
<comment type="similarity">
    <text evidence="3 11">Belongs to the PIGX family.</text>
</comment>
<evidence type="ECO:0000313" key="14">
    <source>
        <dbReference type="Proteomes" id="UP000001744"/>
    </source>
</evidence>
<evidence type="ECO:0000256" key="1">
    <source>
        <dbReference type="ARBA" id="ARBA00004643"/>
    </source>
</evidence>
<dbReference type="EMBL" id="KE651167">
    <property type="protein sequence ID" value="EEB08639.1"/>
    <property type="molecule type" value="Genomic_DNA"/>
</dbReference>
<dbReference type="Pfam" id="PF08320">
    <property type="entry name" value="PIG-X"/>
    <property type="match status" value="1"/>
</dbReference>
<proteinExistence type="inferred from homology"/>
<comment type="subcellular location">
    <subcellularLocation>
        <location evidence="11">Endoplasmic reticulum membrane</location>
        <topology evidence="11">Single-pass membrane protein</topology>
    </subcellularLocation>
    <subcellularLocation>
        <location evidence="1">Endoplasmic reticulum membrane</location>
        <topology evidence="1">Single-pass type III membrane protein</topology>
    </subcellularLocation>
</comment>
<dbReference type="PANTHER" id="PTHR28533:SF1">
    <property type="entry name" value="PROTEIN PBN1"/>
    <property type="match status" value="1"/>
</dbReference>
<dbReference type="OMA" id="ENYWVET"/>
<dbReference type="SMART" id="SM00780">
    <property type="entry name" value="PIG-X"/>
    <property type="match status" value="1"/>
</dbReference>
<name>B6K535_SCHJY</name>
<dbReference type="InterPro" id="IPR013233">
    <property type="entry name" value="PIG-X/PBN1"/>
</dbReference>
<reference evidence="12 14" key="1">
    <citation type="journal article" date="2011" name="Science">
        <title>Comparative functional genomics of the fission yeasts.</title>
        <authorList>
            <person name="Rhind N."/>
            <person name="Chen Z."/>
            <person name="Yassour M."/>
            <person name="Thompson D.A."/>
            <person name="Haas B.J."/>
            <person name="Habib N."/>
            <person name="Wapinski I."/>
            <person name="Roy S."/>
            <person name="Lin M.F."/>
            <person name="Heiman D.I."/>
            <person name="Young S.K."/>
            <person name="Furuya K."/>
            <person name="Guo Y."/>
            <person name="Pidoux A."/>
            <person name="Chen H.M."/>
            <person name="Robbertse B."/>
            <person name="Goldberg J.M."/>
            <person name="Aoki K."/>
            <person name="Bayne E.H."/>
            <person name="Berlin A.M."/>
            <person name="Desjardins C.A."/>
            <person name="Dobbs E."/>
            <person name="Dukaj L."/>
            <person name="Fan L."/>
            <person name="FitzGerald M.G."/>
            <person name="French C."/>
            <person name="Gujja S."/>
            <person name="Hansen K."/>
            <person name="Keifenheim D."/>
            <person name="Levin J.Z."/>
            <person name="Mosher R.A."/>
            <person name="Mueller C.A."/>
            <person name="Pfiffner J."/>
            <person name="Priest M."/>
            <person name="Russ C."/>
            <person name="Smialowska A."/>
            <person name="Swoboda P."/>
            <person name="Sykes S.M."/>
            <person name="Vaughn M."/>
            <person name="Vengrova S."/>
            <person name="Yoder R."/>
            <person name="Zeng Q."/>
            <person name="Allshire R."/>
            <person name="Baulcombe D."/>
            <person name="Birren B.W."/>
            <person name="Brown W."/>
            <person name="Ekwall K."/>
            <person name="Kellis M."/>
            <person name="Leatherwood J."/>
            <person name="Levin H."/>
            <person name="Margalit H."/>
            <person name="Martienssen R."/>
            <person name="Nieduszynski C.A."/>
            <person name="Spatafora J.W."/>
            <person name="Friedman N."/>
            <person name="Dalgaard J.Z."/>
            <person name="Baumann P."/>
            <person name="Niki H."/>
            <person name="Regev A."/>
            <person name="Nusbaum C."/>
        </authorList>
    </citation>
    <scope>NUCLEOTIDE SEQUENCE [LARGE SCALE GENOMIC DNA]</scope>
    <source>
        <strain evidence="14">yFS275 / FY16936</strain>
    </source>
</reference>
<sequence>MNKNDNERPIELPFQGEIDWKKEIHVGNSSLIYTDTSCTLDEHISRFTYNEKSKWLSSEGRVPKGDSVVGTYTSAFRQPPGLHPTLVLHVSKSVTPPGKCQMQVLAAIPSTLFVDKYQLTSLAEKDIKNVHELVELVGETDLEAPSYNVPGWGSVLLLDVNAPLNMDEFDIEIPLHTRYQLPQEDGMFHVASMQSPTVFWSCGEHVDSVEQLLSREKLEEPAGTFVLDYVESSLNVLIPTADAKKETEVSILTNAVVSAGFIYLVVVLLRQLWKPKED</sequence>
<evidence type="ECO:0000256" key="4">
    <source>
        <dbReference type="ARBA" id="ARBA00020410"/>
    </source>
</evidence>
<evidence type="ECO:0000313" key="12">
    <source>
        <dbReference type="EMBL" id="EEB08639.1"/>
    </source>
</evidence>